<dbReference type="SMART" id="SM00547">
    <property type="entry name" value="ZnF_RBZ"/>
    <property type="match status" value="2"/>
</dbReference>
<protein>
    <recommendedName>
        <fullName evidence="6">RanBP2-type domain-containing protein</fullName>
    </recommendedName>
</protein>
<dbReference type="Gene3D" id="4.10.1060.10">
    <property type="entry name" value="Zinc finger, RanBP2-type"/>
    <property type="match status" value="1"/>
</dbReference>
<feature type="compositionally biased region" description="Basic and acidic residues" evidence="5">
    <location>
        <begin position="86"/>
        <end position="102"/>
    </location>
</feature>
<sequence>MSNNGARAKDDPSNISTTTANSISSSNDSNEEISIRKSQRERKPSNRFRDVTDDADDDNDSKQPPVSKGVDEAKDVASAVRIRMPVKSERDSQDFGDGKRLDDDEEEEAEKQVRVSIRAESKLMSERLVAMVPCRPASSENTLASEDQGVDNEVKEQGLIIKPPLTKLTPERNRCRYNGCTKYRQSHTGGFCLTHKHFGVTAVEPVASANVIPPFAAMLSATASFSRERDDVVTPMPERNRCKFAGCLKYKQSHTGGYCHTHRHCGVPTLGGTAYPTVPDVAVKEEVHQHHGPDVEIKVRIRTKYNICEGYTHAVIDQWVYDSVWQRLGLKATGDRKDPPENHFDGRELINGFIMSRQHLCDMDAKPAASSNFVNHQDDVIDDGLMSSVDAYAMETDTAQEIPNDVPPLEDKQRPHTSSHPLLLANLPPGISISSTPPKNARGRSICKVNGCTKLDQSNNHGFCRSHYNLLVNEEYQDDGTTGGPWTCQCGLLVGAKQKRCGVCFRWKGGTRDTYIVNGKKTEGRAVTATAVEAMPLLTAASWTCECGNHVEEHKSRCGKCHHWRGGKRQGGWKLGAKLTVAAELEEDGIDRSTDWRCCGEVISAQKTRCGKCRGWRGGKRKVRWTYDGGPRVKKAAPPPRDVREEGDNVDSSIEWECKKCNNVNQGTKKRCAKCASWRFSRKKLRMSAPYSSSGRGHRDAPPSTKTSGHWICQSCSFDNFSTEIKCLMCQMLRPNWQKYSDSMPVDASDSHGEHEGIFQSNSFADSNNAAASARHHHGGGVAAASAVSNVHGFSNCDAVGSLTTSSRGECSTSAMENLSHAAQIDCDHLLSSIGPLHDAPMNEFGLLHNQGNYSKPQNFHNSLNDNSGSFHINGTDDHFLDSHVDDSMAFGNHPGVGSTFSNPSYLTANSLHGGSNDYIDGNNVSNYGDAYSHYDNLIGGDATATAGYVQSNSDGASGFEINTSDESKVTENIVQV</sequence>
<dbReference type="PROSITE" id="PS50199">
    <property type="entry name" value="ZF_RANBP2_2"/>
    <property type="match status" value="2"/>
</dbReference>
<evidence type="ECO:0000256" key="2">
    <source>
        <dbReference type="ARBA" id="ARBA00022771"/>
    </source>
</evidence>
<keyword evidence="1" id="KW-0479">Metal-binding</keyword>
<feature type="compositionally biased region" description="Low complexity" evidence="5">
    <location>
        <begin position="13"/>
        <end position="28"/>
    </location>
</feature>
<evidence type="ECO:0000313" key="8">
    <source>
        <dbReference type="Proteomes" id="UP001516023"/>
    </source>
</evidence>
<dbReference type="AlphaFoldDB" id="A0ABD3PGC3"/>
<dbReference type="Proteomes" id="UP001516023">
    <property type="component" value="Unassembled WGS sequence"/>
</dbReference>
<reference evidence="7 8" key="1">
    <citation type="journal article" date="2020" name="G3 (Bethesda)">
        <title>Improved Reference Genome for Cyclotella cryptica CCMP332, a Model for Cell Wall Morphogenesis, Salinity Adaptation, and Lipid Production in Diatoms (Bacillariophyta).</title>
        <authorList>
            <person name="Roberts W.R."/>
            <person name="Downey K.M."/>
            <person name="Ruck E.C."/>
            <person name="Traller J.C."/>
            <person name="Alverson A.J."/>
        </authorList>
    </citation>
    <scope>NUCLEOTIDE SEQUENCE [LARGE SCALE GENOMIC DNA]</scope>
    <source>
        <strain evidence="7 8">CCMP332</strain>
    </source>
</reference>
<keyword evidence="2 4" id="KW-0863">Zinc-finger</keyword>
<accession>A0ABD3PGC3</accession>
<dbReference type="EMBL" id="JABMIG020000196">
    <property type="protein sequence ID" value="KAL3786351.1"/>
    <property type="molecule type" value="Genomic_DNA"/>
</dbReference>
<evidence type="ECO:0000259" key="6">
    <source>
        <dbReference type="PROSITE" id="PS50199"/>
    </source>
</evidence>
<feature type="region of interest" description="Disordered" evidence="5">
    <location>
        <begin position="1"/>
        <end position="113"/>
    </location>
</feature>
<evidence type="ECO:0000256" key="3">
    <source>
        <dbReference type="ARBA" id="ARBA00022833"/>
    </source>
</evidence>
<dbReference type="InterPro" id="IPR001876">
    <property type="entry name" value="Znf_RanBP2"/>
</dbReference>
<evidence type="ECO:0000256" key="1">
    <source>
        <dbReference type="ARBA" id="ARBA00022723"/>
    </source>
</evidence>
<dbReference type="PROSITE" id="PS01358">
    <property type="entry name" value="ZF_RANBP2_1"/>
    <property type="match status" value="2"/>
</dbReference>
<feature type="region of interest" description="Disordered" evidence="5">
    <location>
        <begin position="629"/>
        <end position="648"/>
    </location>
</feature>
<keyword evidence="3" id="KW-0862">Zinc</keyword>
<feature type="domain" description="RanBP2-type" evidence="6">
    <location>
        <begin position="707"/>
        <end position="736"/>
    </location>
</feature>
<evidence type="ECO:0000313" key="7">
    <source>
        <dbReference type="EMBL" id="KAL3786351.1"/>
    </source>
</evidence>
<dbReference type="Pfam" id="PF00641">
    <property type="entry name" value="Zn_ribbon_RanBP"/>
    <property type="match status" value="1"/>
</dbReference>
<keyword evidence="8" id="KW-1185">Reference proteome</keyword>
<name>A0ABD3PGC3_9STRA</name>
<feature type="compositionally biased region" description="Basic and acidic residues" evidence="5">
    <location>
        <begin position="41"/>
        <end position="52"/>
    </location>
</feature>
<evidence type="ECO:0000256" key="5">
    <source>
        <dbReference type="SAM" id="MobiDB-lite"/>
    </source>
</evidence>
<feature type="domain" description="RanBP2-type" evidence="6">
    <location>
        <begin position="645"/>
        <end position="681"/>
    </location>
</feature>
<proteinExistence type="predicted"/>
<dbReference type="GO" id="GO:0008270">
    <property type="term" value="F:zinc ion binding"/>
    <property type="evidence" value="ECO:0007669"/>
    <property type="project" value="UniProtKB-KW"/>
</dbReference>
<evidence type="ECO:0000256" key="4">
    <source>
        <dbReference type="PROSITE-ProRule" id="PRU00322"/>
    </source>
</evidence>
<gene>
    <name evidence="7" type="ORF">HJC23_000593</name>
</gene>
<organism evidence="7 8">
    <name type="scientific">Cyclotella cryptica</name>
    <dbReference type="NCBI Taxonomy" id="29204"/>
    <lineage>
        <taxon>Eukaryota</taxon>
        <taxon>Sar</taxon>
        <taxon>Stramenopiles</taxon>
        <taxon>Ochrophyta</taxon>
        <taxon>Bacillariophyta</taxon>
        <taxon>Coscinodiscophyceae</taxon>
        <taxon>Thalassiosirophycidae</taxon>
        <taxon>Stephanodiscales</taxon>
        <taxon>Stephanodiscaceae</taxon>
        <taxon>Cyclotella</taxon>
    </lineage>
</organism>
<comment type="caution">
    <text evidence="7">The sequence shown here is derived from an EMBL/GenBank/DDBJ whole genome shotgun (WGS) entry which is preliminary data.</text>
</comment>